<proteinExistence type="predicted"/>
<dbReference type="SMART" id="SM00833">
    <property type="entry name" value="CobW_C"/>
    <property type="match status" value="1"/>
</dbReference>
<organism evidence="2 3">
    <name type="scientific">Kribbella pratensis</name>
    <dbReference type="NCBI Taxonomy" id="2512112"/>
    <lineage>
        <taxon>Bacteria</taxon>
        <taxon>Bacillati</taxon>
        <taxon>Actinomycetota</taxon>
        <taxon>Actinomycetes</taxon>
        <taxon>Propionibacteriales</taxon>
        <taxon>Kribbellaceae</taxon>
        <taxon>Kribbella</taxon>
    </lineage>
</organism>
<dbReference type="InterPro" id="IPR027417">
    <property type="entry name" value="P-loop_NTPase"/>
</dbReference>
<protein>
    <submittedName>
        <fullName evidence="2">G3E family GTPase</fullName>
    </submittedName>
</protein>
<dbReference type="OrthoDB" id="9808822at2"/>
<name>A0A4R8BUL3_9ACTN</name>
<evidence type="ECO:0000313" key="3">
    <source>
        <dbReference type="Proteomes" id="UP000295146"/>
    </source>
</evidence>
<feature type="domain" description="CobW C-terminal" evidence="1">
    <location>
        <begin position="220"/>
        <end position="336"/>
    </location>
</feature>
<dbReference type="Pfam" id="PF07683">
    <property type="entry name" value="CobW_C"/>
    <property type="match status" value="1"/>
</dbReference>
<dbReference type="InterPro" id="IPR011629">
    <property type="entry name" value="CobW-like_C"/>
</dbReference>
<dbReference type="PANTHER" id="PTHR43603:SF1">
    <property type="entry name" value="ZINC-REGULATED GTPASE METALLOPROTEIN ACTIVATOR 1"/>
    <property type="match status" value="1"/>
</dbReference>
<dbReference type="RefSeq" id="WP_134110541.1">
    <property type="nucleotide sequence ID" value="NZ_SODP01000004.1"/>
</dbReference>
<dbReference type="PANTHER" id="PTHR43603">
    <property type="entry name" value="COBW DOMAIN-CONTAINING PROTEIN DDB_G0274527"/>
    <property type="match status" value="1"/>
</dbReference>
<dbReference type="EMBL" id="SODP01000004">
    <property type="protein sequence ID" value="TDW60921.1"/>
    <property type="molecule type" value="Genomic_DNA"/>
</dbReference>
<evidence type="ECO:0000313" key="2">
    <source>
        <dbReference type="EMBL" id="TDW60921.1"/>
    </source>
</evidence>
<evidence type="ECO:0000259" key="1">
    <source>
        <dbReference type="SMART" id="SM00833"/>
    </source>
</evidence>
<dbReference type="AlphaFoldDB" id="A0A4R8BUL3"/>
<reference evidence="2 3" key="1">
    <citation type="submission" date="2019-03" db="EMBL/GenBank/DDBJ databases">
        <title>Genomic Encyclopedia of Type Strains, Phase III (KMG-III): the genomes of soil and plant-associated and newly described type strains.</title>
        <authorList>
            <person name="Whitman W."/>
        </authorList>
    </citation>
    <scope>NUCLEOTIDE SEQUENCE [LARGE SCALE GENOMIC DNA]</scope>
    <source>
        <strain evidence="2 3">VKM Ac-2573</strain>
    </source>
</reference>
<accession>A0A4R8BUL3</accession>
<gene>
    <name evidence="2" type="ORF">EV653_7480</name>
</gene>
<keyword evidence="3" id="KW-1185">Reference proteome</keyword>
<dbReference type="InterPro" id="IPR051927">
    <property type="entry name" value="Zn_Chap_cDPG_Synth"/>
</dbReference>
<dbReference type="Proteomes" id="UP000295146">
    <property type="component" value="Unassembled WGS sequence"/>
</dbReference>
<comment type="caution">
    <text evidence="2">The sequence shown here is derived from an EMBL/GenBank/DDBJ whole genome shotgun (WGS) entry which is preliminary data.</text>
</comment>
<dbReference type="SUPFAM" id="SSF90002">
    <property type="entry name" value="Hypothetical protein YjiA, C-terminal domain"/>
    <property type="match status" value="1"/>
</dbReference>
<dbReference type="Gene3D" id="3.40.50.300">
    <property type="entry name" value="P-loop containing nucleotide triphosphate hydrolases"/>
    <property type="match status" value="1"/>
</dbReference>
<sequence>MLPVTLLTGLDDEFRGAVASNLLAAAGPTGVLVEYDVSGLSAGSVVRTARTAAGVIDREVITMDHPCVSCAMRDSLVQLLSSIAAIERYGAAIVNVPAAGDTQALATELATADDFRIDAVVTTVDATTVLADVTGDELIRDRGIPTAVEDGRAIAEVVVRQLESADAAVLSGDGPAALVRAINPRLLIKTTPTGLLGVGLHAPGNVVEPGSIAAPADGEVPTLVWQSNRPFHPERLYDALEDLIAGSARGRGTLWIATQHRNRLSWDSFGTNISIGVLGPWLADLPADRWPAVGQQHQARSALEWHPEYGDRASYLSITGPGLELRELTDRLDGCVLRADEAVHPLTDPFAPYLEGSTAA</sequence>